<reference evidence="7 8" key="1">
    <citation type="submission" date="2024-05" db="EMBL/GenBank/DDBJ databases">
        <authorList>
            <person name="Wallberg A."/>
        </authorList>
    </citation>
    <scope>NUCLEOTIDE SEQUENCE [LARGE SCALE GENOMIC DNA]</scope>
</reference>
<evidence type="ECO:0000259" key="6">
    <source>
        <dbReference type="Pfam" id="PF03151"/>
    </source>
</evidence>
<feature type="transmembrane region" description="Helical" evidence="5">
    <location>
        <begin position="169"/>
        <end position="188"/>
    </location>
</feature>
<keyword evidence="8" id="KW-1185">Reference proteome</keyword>
<name>A0AAV2RWK0_MEGNR</name>
<feature type="transmembrane region" description="Helical" evidence="5">
    <location>
        <begin position="140"/>
        <end position="162"/>
    </location>
</feature>
<gene>
    <name evidence="7" type="ORF">MNOR_LOCUS29205</name>
</gene>
<feature type="transmembrane region" description="Helical" evidence="5">
    <location>
        <begin position="320"/>
        <end position="338"/>
    </location>
</feature>
<evidence type="ECO:0000256" key="3">
    <source>
        <dbReference type="ARBA" id="ARBA00022989"/>
    </source>
</evidence>
<comment type="caution">
    <text evidence="7">The sequence shown here is derived from an EMBL/GenBank/DDBJ whole genome shotgun (WGS) entry which is preliminary data.</text>
</comment>
<proteinExistence type="predicted"/>
<dbReference type="EMBL" id="CAXKWB010033415">
    <property type="protein sequence ID" value="CAL4142840.1"/>
    <property type="molecule type" value="Genomic_DNA"/>
</dbReference>
<feature type="transmembrane region" description="Helical" evidence="5">
    <location>
        <begin position="228"/>
        <end position="246"/>
    </location>
</feature>
<feature type="transmembrane region" description="Helical" evidence="5">
    <location>
        <begin position="114"/>
        <end position="134"/>
    </location>
</feature>
<keyword evidence="2 5" id="KW-0812">Transmembrane</keyword>
<feature type="non-terminal residue" evidence="7">
    <location>
        <position position="380"/>
    </location>
</feature>
<evidence type="ECO:0000256" key="4">
    <source>
        <dbReference type="ARBA" id="ARBA00023136"/>
    </source>
</evidence>
<feature type="transmembrane region" description="Helical" evidence="5">
    <location>
        <begin position="79"/>
        <end position="102"/>
    </location>
</feature>
<dbReference type="GO" id="GO:0016020">
    <property type="term" value="C:membrane"/>
    <property type="evidence" value="ECO:0007669"/>
    <property type="project" value="UniProtKB-SubCell"/>
</dbReference>
<protein>
    <recommendedName>
        <fullName evidence="6">Sugar phosphate transporter domain-containing protein</fullName>
    </recommendedName>
</protein>
<dbReference type="AlphaFoldDB" id="A0AAV2RWK0"/>
<evidence type="ECO:0000313" key="8">
    <source>
        <dbReference type="Proteomes" id="UP001497623"/>
    </source>
</evidence>
<keyword evidence="3 5" id="KW-1133">Transmembrane helix</keyword>
<sequence length="380" mass="42156">MSEKFFKIQIRKRIFLQKLSKDRSLFFGLARTVKAIIQLQKAKRSKRGAGLAAAVFYGVCSASMAFLNKAVISSYKFNFPFFIMACQMMITVLFLEVAGYLGKITLPPYTWRSAKSFLAPSMGYAFHASLSLMALEGMNIPMYGAVKRCTPLVNLILAVIILKKPMPSLALVLSVITITLGCFVAVLGDFSFDSYTYTLGGFSVLAQGLYLTLVQLSAENQHSTTEILQLNSYNTLGPFILMSIIMKEPENIVVSPYLADFGFHLTFWTLVSLGSVLNYSLFLCTALNSALTTSLVSVAKSVVQTFIGFFVFGGVKFHPLNITGIVMNTMGGFLYTYTKYREGQRKKMHSIEFSNKIAKDENYNKVPNGEINSLSEIKVS</sequence>
<dbReference type="InterPro" id="IPR004853">
    <property type="entry name" value="Sugar_P_trans_dom"/>
</dbReference>
<evidence type="ECO:0000256" key="2">
    <source>
        <dbReference type="ARBA" id="ARBA00022692"/>
    </source>
</evidence>
<evidence type="ECO:0000256" key="1">
    <source>
        <dbReference type="ARBA" id="ARBA00004141"/>
    </source>
</evidence>
<feature type="transmembrane region" description="Helical" evidence="5">
    <location>
        <begin position="194"/>
        <end position="216"/>
    </location>
</feature>
<dbReference type="Pfam" id="PF03151">
    <property type="entry name" value="TPT"/>
    <property type="match status" value="1"/>
</dbReference>
<feature type="transmembrane region" description="Helical" evidence="5">
    <location>
        <begin position="266"/>
        <end position="287"/>
    </location>
</feature>
<keyword evidence="4 5" id="KW-0472">Membrane</keyword>
<feature type="transmembrane region" description="Helical" evidence="5">
    <location>
        <begin position="294"/>
        <end position="314"/>
    </location>
</feature>
<comment type="subcellular location">
    <subcellularLocation>
        <location evidence="1">Membrane</location>
        <topology evidence="1">Multi-pass membrane protein</topology>
    </subcellularLocation>
</comment>
<feature type="domain" description="Sugar phosphate transporter" evidence="6">
    <location>
        <begin position="55"/>
        <end position="335"/>
    </location>
</feature>
<dbReference type="InterPro" id="IPR050186">
    <property type="entry name" value="TPT_transporter"/>
</dbReference>
<dbReference type="Proteomes" id="UP001497623">
    <property type="component" value="Unassembled WGS sequence"/>
</dbReference>
<feature type="transmembrane region" description="Helical" evidence="5">
    <location>
        <begin position="48"/>
        <end position="67"/>
    </location>
</feature>
<accession>A0AAV2RWK0</accession>
<organism evidence="7 8">
    <name type="scientific">Meganyctiphanes norvegica</name>
    <name type="common">Northern krill</name>
    <name type="synonym">Thysanopoda norvegica</name>
    <dbReference type="NCBI Taxonomy" id="48144"/>
    <lineage>
        <taxon>Eukaryota</taxon>
        <taxon>Metazoa</taxon>
        <taxon>Ecdysozoa</taxon>
        <taxon>Arthropoda</taxon>
        <taxon>Crustacea</taxon>
        <taxon>Multicrustacea</taxon>
        <taxon>Malacostraca</taxon>
        <taxon>Eumalacostraca</taxon>
        <taxon>Eucarida</taxon>
        <taxon>Euphausiacea</taxon>
        <taxon>Euphausiidae</taxon>
        <taxon>Meganyctiphanes</taxon>
    </lineage>
</organism>
<evidence type="ECO:0000256" key="5">
    <source>
        <dbReference type="SAM" id="Phobius"/>
    </source>
</evidence>
<dbReference type="PANTHER" id="PTHR11132">
    <property type="entry name" value="SOLUTE CARRIER FAMILY 35"/>
    <property type="match status" value="1"/>
</dbReference>
<evidence type="ECO:0000313" key="7">
    <source>
        <dbReference type="EMBL" id="CAL4142840.1"/>
    </source>
</evidence>